<evidence type="ECO:0000313" key="7">
    <source>
        <dbReference type="Proteomes" id="UP000003303"/>
    </source>
</evidence>
<dbReference type="PANTHER" id="PTHR30055:SF240">
    <property type="entry name" value="HTH-TYPE TRANSCRIPTIONAL REGULATOR ACRR"/>
    <property type="match status" value="1"/>
</dbReference>
<dbReference type="Pfam" id="PF00440">
    <property type="entry name" value="TetR_N"/>
    <property type="match status" value="1"/>
</dbReference>
<comment type="caution">
    <text evidence="6">The sequence shown here is derived from an EMBL/GenBank/DDBJ whole genome shotgun (WGS) entry which is preliminary data.</text>
</comment>
<organism evidence="6 7">
    <name type="scientific">Porphyromonas uenonis 60-3</name>
    <dbReference type="NCBI Taxonomy" id="596327"/>
    <lineage>
        <taxon>Bacteria</taxon>
        <taxon>Pseudomonadati</taxon>
        <taxon>Bacteroidota</taxon>
        <taxon>Bacteroidia</taxon>
        <taxon>Bacteroidales</taxon>
        <taxon>Porphyromonadaceae</taxon>
        <taxon>Porphyromonas</taxon>
    </lineage>
</organism>
<keyword evidence="2 4" id="KW-0238">DNA-binding</keyword>
<dbReference type="Gene3D" id="1.10.10.60">
    <property type="entry name" value="Homeodomain-like"/>
    <property type="match status" value="1"/>
</dbReference>
<dbReference type="InterPro" id="IPR050109">
    <property type="entry name" value="HTH-type_TetR-like_transc_reg"/>
</dbReference>
<sequence length="205" mass="23781">MTSTQHMRQRIVQMAHTLFVQQGVEETTMVAIAEAVGCSRRTVYTYYKDKQALLMAVIEREISLMSQSLSEVLARPGDAITKLMVLLDNHLQLIQKTVQRQGERNASFFSDTFNVERLRLKYDQSEYDMLKRILQEGHDRGELLVPDINSTAYLLLKSFKSLEAPYINRYHHEYGKEDYLRIIAAMKQLLRQGLTNHTNTKPITQ</sequence>
<keyword evidence="1" id="KW-0805">Transcription regulation</keyword>
<proteinExistence type="predicted"/>
<dbReference type="InterPro" id="IPR036271">
    <property type="entry name" value="Tet_transcr_reg_TetR-rel_C_sf"/>
</dbReference>
<evidence type="ECO:0000256" key="3">
    <source>
        <dbReference type="ARBA" id="ARBA00023163"/>
    </source>
</evidence>
<protein>
    <submittedName>
        <fullName evidence="6">Transcriptional regulator, TetR family</fullName>
    </submittedName>
</protein>
<dbReference type="GO" id="GO:0000976">
    <property type="term" value="F:transcription cis-regulatory region binding"/>
    <property type="evidence" value="ECO:0007669"/>
    <property type="project" value="TreeGrafter"/>
</dbReference>
<dbReference type="EMBL" id="ACLR01000182">
    <property type="protein sequence ID" value="EEK16280.1"/>
    <property type="molecule type" value="Genomic_DNA"/>
</dbReference>
<feature type="DNA-binding region" description="H-T-H motif" evidence="4">
    <location>
        <begin position="28"/>
        <end position="47"/>
    </location>
</feature>
<evidence type="ECO:0000256" key="1">
    <source>
        <dbReference type="ARBA" id="ARBA00023015"/>
    </source>
</evidence>
<evidence type="ECO:0000256" key="2">
    <source>
        <dbReference type="ARBA" id="ARBA00023125"/>
    </source>
</evidence>
<dbReference type="SUPFAM" id="SSF46689">
    <property type="entry name" value="Homeodomain-like"/>
    <property type="match status" value="1"/>
</dbReference>
<name>C2MD83_9PORP</name>
<reference evidence="6 7" key="1">
    <citation type="submission" date="2009-04" db="EMBL/GenBank/DDBJ databases">
        <authorList>
            <person name="Sebastian Y."/>
            <person name="Madupu R."/>
            <person name="Durkin A.S."/>
            <person name="Torralba M."/>
            <person name="Methe B."/>
            <person name="Sutton G.G."/>
            <person name="Strausberg R.L."/>
            <person name="Nelson K.E."/>
        </authorList>
    </citation>
    <scope>NUCLEOTIDE SEQUENCE [LARGE SCALE GENOMIC DNA]</scope>
    <source>
        <strain evidence="6 7">60-3</strain>
    </source>
</reference>
<dbReference type="SUPFAM" id="SSF48498">
    <property type="entry name" value="Tetracyclin repressor-like, C-terminal domain"/>
    <property type="match status" value="1"/>
</dbReference>
<dbReference type="RefSeq" id="WP_007365721.1">
    <property type="nucleotide sequence ID" value="NZ_ACLR01000182.1"/>
</dbReference>
<evidence type="ECO:0000256" key="4">
    <source>
        <dbReference type="PROSITE-ProRule" id="PRU00335"/>
    </source>
</evidence>
<dbReference type="eggNOG" id="COG1309">
    <property type="taxonomic scope" value="Bacteria"/>
</dbReference>
<gene>
    <name evidence="6" type="ORF">PORUE0001_0404</name>
</gene>
<dbReference type="Proteomes" id="UP000003303">
    <property type="component" value="Unassembled WGS sequence"/>
</dbReference>
<dbReference type="OrthoDB" id="9789566at2"/>
<feature type="domain" description="HTH tetR-type" evidence="5">
    <location>
        <begin position="5"/>
        <end position="65"/>
    </location>
</feature>
<dbReference type="GO" id="GO:0003700">
    <property type="term" value="F:DNA-binding transcription factor activity"/>
    <property type="evidence" value="ECO:0007669"/>
    <property type="project" value="TreeGrafter"/>
</dbReference>
<evidence type="ECO:0000259" key="5">
    <source>
        <dbReference type="PROSITE" id="PS50977"/>
    </source>
</evidence>
<dbReference type="PRINTS" id="PR00455">
    <property type="entry name" value="HTHTETR"/>
</dbReference>
<evidence type="ECO:0000313" key="6">
    <source>
        <dbReference type="EMBL" id="EEK16280.1"/>
    </source>
</evidence>
<dbReference type="InterPro" id="IPR009057">
    <property type="entry name" value="Homeodomain-like_sf"/>
</dbReference>
<accession>C2MD83</accession>
<dbReference type="PROSITE" id="PS50977">
    <property type="entry name" value="HTH_TETR_2"/>
    <property type="match status" value="1"/>
</dbReference>
<dbReference type="PANTHER" id="PTHR30055">
    <property type="entry name" value="HTH-TYPE TRANSCRIPTIONAL REGULATOR RUTR"/>
    <property type="match status" value="1"/>
</dbReference>
<dbReference type="AlphaFoldDB" id="C2MD83"/>
<keyword evidence="3" id="KW-0804">Transcription</keyword>
<keyword evidence="7" id="KW-1185">Reference proteome</keyword>
<dbReference type="Gene3D" id="1.10.357.10">
    <property type="entry name" value="Tetracycline Repressor, domain 2"/>
    <property type="match status" value="1"/>
</dbReference>
<dbReference type="STRING" id="596327.PORUE0001_0404"/>
<dbReference type="InterPro" id="IPR001647">
    <property type="entry name" value="HTH_TetR"/>
</dbReference>